<comment type="caution">
    <text evidence="1">The sequence shown here is derived from an EMBL/GenBank/DDBJ whole genome shotgun (WGS) entry which is preliminary data.</text>
</comment>
<accession>A0A8T0W824</accession>
<proteinExistence type="predicted"/>
<dbReference type="AlphaFoldDB" id="A0A8T0W824"/>
<organism evidence="1 2">
    <name type="scientific">Panicum virgatum</name>
    <name type="common">Blackwell switchgrass</name>
    <dbReference type="NCBI Taxonomy" id="38727"/>
    <lineage>
        <taxon>Eukaryota</taxon>
        <taxon>Viridiplantae</taxon>
        <taxon>Streptophyta</taxon>
        <taxon>Embryophyta</taxon>
        <taxon>Tracheophyta</taxon>
        <taxon>Spermatophyta</taxon>
        <taxon>Magnoliopsida</taxon>
        <taxon>Liliopsida</taxon>
        <taxon>Poales</taxon>
        <taxon>Poaceae</taxon>
        <taxon>PACMAD clade</taxon>
        <taxon>Panicoideae</taxon>
        <taxon>Panicodae</taxon>
        <taxon>Paniceae</taxon>
        <taxon>Panicinae</taxon>
        <taxon>Panicum</taxon>
        <taxon>Panicum sect. Hiantes</taxon>
    </lineage>
</organism>
<protein>
    <submittedName>
        <fullName evidence="1">Uncharacterized protein</fullName>
    </submittedName>
</protein>
<sequence>MHIPFGLWHGNYCRLADCIHHSVLNMFLLLKILQSHQRFSTRDGNLNLKYLAGWLYGTVRSEEVFFICNNDDVFNDKIIVRYN</sequence>
<evidence type="ECO:0000313" key="2">
    <source>
        <dbReference type="Proteomes" id="UP000823388"/>
    </source>
</evidence>
<dbReference type="EMBL" id="CM029039">
    <property type="protein sequence ID" value="KAG2642757.1"/>
    <property type="molecule type" value="Genomic_DNA"/>
</dbReference>
<reference evidence="1" key="1">
    <citation type="submission" date="2020-05" db="EMBL/GenBank/DDBJ databases">
        <title>WGS assembly of Panicum virgatum.</title>
        <authorList>
            <person name="Lovell J.T."/>
            <person name="Jenkins J."/>
            <person name="Shu S."/>
            <person name="Juenger T.E."/>
            <person name="Schmutz J."/>
        </authorList>
    </citation>
    <scope>NUCLEOTIDE SEQUENCE</scope>
    <source>
        <strain evidence="1">AP13</strain>
    </source>
</reference>
<evidence type="ECO:0000313" key="1">
    <source>
        <dbReference type="EMBL" id="KAG2642757.1"/>
    </source>
</evidence>
<name>A0A8T0W824_PANVG</name>
<keyword evidence="2" id="KW-1185">Reference proteome</keyword>
<dbReference type="Proteomes" id="UP000823388">
    <property type="component" value="Chromosome 2K"/>
</dbReference>
<gene>
    <name evidence="1" type="ORF">PVAP13_2KG212591</name>
</gene>